<keyword evidence="2" id="KW-0328">Glycosyltransferase</keyword>
<evidence type="ECO:0000256" key="1">
    <source>
        <dbReference type="ARBA" id="ARBA00004606"/>
    </source>
</evidence>
<evidence type="ECO:0000256" key="4">
    <source>
        <dbReference type="ARBA" id="ARBA00023136"/>
    </source>
</evidence>
<dbReference type="Pfam" id="PF02485">
    <property type="entry name" value="Branch"/>
    <property type="match status" value="1"/>
</dbReference>
<dbReference type="VEuPathDB" id="CryptoDB:Vbra_17706"/>
<organism evidence="7 8">
    <name type="scientific">Vitrella brassicaformis (strain CCMP3155)</name>
    <dbReference type="NCBI Taxonomy" id="1169540"/>
    <lineage>
        <taxon>Eukaryota</taxon>
        <taxon>Sar</taxon>
        <taxon>Alveolata</taxon>
        <taxon>Colpodellida</taxon>
        <taxon>Vitrellaceae</taxon>
        <taxon>Vitrella</taxon>
    </lineage>
</organism>
<evidence type="ECO:0000256" key="2">
    <source>
        <dbReference type="ARBA" id="ARBA00022676"/>
    </source>
</evidence>
<evidence type="ECO:0000313" key="8">
    <source>
        <dbReference type="Proteomes" id="UP000041254"/>
    </source>
</evidence>
<keyword evidence="8" id="KW-1185">Reference proteome</keyword>
<protein>
    <submittedName>
        <fullName evidence="7">Uncharacterized protein</fullName>
    </submittedName>
</protein>
<proteinExistence type="predicted"/>
<sequence length="455" mass="51676">MYRFFLVWCLVFLSTSPILLLLFQQRVAYQRRLLRSHYPESDTHDSDTCDVDATLESFRQFYLRPLVSLDPDDPQTYHCVADTEGDDSLPPAEQFALDSCGGCDRQPSLALMFLTREGLEELEPLWLEWLSMTSCPQCFRGYIHRSWSDVQTSRPSHPFFEEVPRIRGIRRGRLLPAENALVKAALRQPCNQMMIFLSPSHIPLTHPDVVYDILFDDALEEDGTLPSSRFCYAGKGEEREDDRIESRDYEGADNSTLSCGQEDDNTIGHDVKHHQWRAYNRYHAMIVAAQGLVYPYARNLSIYHYLPEKAASDEWYPHHVLRRALGNEAIWEQVNGGLTDWTGQTDPHLKAMYCDTLTCWNQTDGCGLGEGGKCSRTGPVCFDTLNHTRLAELIAAPPPLFLRKVTANTGVVDDKTGHLMGRVADMVVDMIRSQHDKAVGLESREQMEGGAPVEE</sequence>
<dbReference type="PANTHER" id="PTHR31042:SF150">
    <property type="entry name" value="OS06G0661900 PROTEIN"/>
    <property type="match status" value="1"/>
</dbReference>
<evidence type="ECO:0000256" key="5">
    <source>
        <dbReference type="ARBA" id="ARBA00023180"/>
    </source>
</evidence>
<dbReference type="InParanoid" id="A0A0G4GGK7"/>
<dbReference type="InterPro" id="IPR044174">
    <property type="entry name" value="BC10-like"/>
</dbReference>
<evidence type="ECO:0000313" key="7">
    <source>
        <dbReference type="EMBL" id="CEM28531.1"/>
    </source>
</evidence>
<dbReference type="EMBL" id="CDMY01000656">
    <property type="protein sequence ID" value="CEM28531.1"/>
    <property type="molecule type" value="Genomic_DNA"/>
</dbReference>
<dbReference type="OrthoDB" id="191334at2759"/>
<feature type="compositionally biased region" description="Basic and acidic residues" evidence="6">
    <location>
        <begin position="236"/>
        <end position="250"/>
    </location>
</feature>
<dbReference type="GO" id="GO:0016020">
    <property type="term" value="C:membrane"/>
    <property type="evidence" value="ECO:0007669"/>
    <property type="project" value="UniProtKB-SubCell"/>
</dbReference>
<dbReference type="InterPro" id="IPR003406">
    <property type="entry name" value="Glyco_trans_14"/>
</dbReference>
<name>A0A0G4GGK7_VITBC</name>
<gene>
    <name evidence="7" type="ORF">Vbra_17706</name>
</gene>
<keyword evidence="5" id="KW-0325">Glycoprotein</keyword>
<dbReference type="GO" id="GO:0016757">
    <property type="term" value="F:glycosyltransferase activity"/>
    <property type="evidence" value="ECO:0007669"/>
    <property type="project" value="UniProtKB-KW"/>
</dbReference>
<comment type="subcellular location">
    <subcellularLocation>
        <location evidence="1">Membrane</location>
        <topology evidence="1">Single-pass type II membrane protein</topology>
    </subcellularLocation>
</comment>
<dbReference type="AlphaFoldDB" id="A0A0G4GGK7"/>
<dbReference type="PhylomeDB" id="A0A0G4GGK7"/>
<keyword evidence="3" id="KW-0808">Transferase</keyword>
<feature type="region of interest" description="Disordered" evidence="6">
    <location>
        <begin position="236"/>
        <end position="263"/>
    </location>
</feature>
<accession>A0A0G4GGK7</accession>
<reference evidence="7 8" key="1">
    <citation type="submission" date="2014-11" db="EMBL/GenBank/DDBJ databases">
        <authorList>
            <person name="Zhu J."/>
            <person name="Qi W."/>
            <person name="Song R."/>
        </authorList>
    </citation>
    <scope>NUCLEOTIDE SEQUENCE [LARGE SCALE GENOMIC DNA]</scope>
</reference>
<evidence type="ECO:0000256" key="6">
    <source>
        <dbReference type="SAM" id="MobiDB-lite"/>
    </source>
</evidence>
<dbReference type="Proteomes" id="UP000041254">
    <property type="component" value="Unassembled WGS sequence"/>
</dbReference>
<keyword evidence="4" id="KW-0472">Membrane</keyword>
<evidence type="ECO:0000256" key="3">
    <source>
        <dbReference type="ARBA" id="ARBA00022679"/>
    </source>
</evidence>
<dbReference type="PANTHER" id="PTHR31042">
    <property type="entry name" value="CORE-2/I-BRANCHING BETA-1,6-N-ACETYLGLUCOSAMINYLTRANSFERASE FAMILY PROTEIN-RELATED"/>
    <property type="match status" value="1"/>
</dbReference>